<dbReference type="OrthoDB" id="9778880at2"/>
<evidence type="ECO:0000313" key="3">
    <source>
        <dbReference type="Proteomes" id="UP000192566"/>
    </source>
</evidence>
<comment type="caution">
    <text evidence="2">The sequence shown here is derived from an EMBL/GenBank/DDBJ whole genome shotgun (WGS) entry which is preliminary data.</text>
</comment>
<dbReference type="AlphaFoldDB" id="A0A1X0DJ64"/>
<dbReference type="SMART" id="SM01130">
    <property type="entry name" value="DHDPS"/>
    <property type="match status" value="1"/>
</dbReference>
<organism evidence="2 3">
    <name type="scientific">Mycobacterium heidelbergense</name>
    <dbReference type="NCBI Taxonomy" id="53376"/>
    <lineage>
        <taxon>Bacteria</taxon>
        <taxon>Bacillati</taxon>
        <taxon>Actinomycetota</taxon>
        <taxon>Actinomycetes</taxon>
        <taxon>Mycobacteriales</taxon>
        <taxon>Mycobacteriaceae</taxon>
        <taxon>Mycobacterium</taxon>
        <taxon>Mycobacterium simiae complex</taxon>
    </lineage>
</organism>
<protein>
    <submittedName>
        <fullName evidence="2">Dihydrodipicolinate synthase family protein</fullName>
    </submittedName>
</protein>
<dbReference type="SUPFAM" id="SSF51569">
    <property type="entry name" value="Aldolase"/>
    <property type="match status" value="1"/>
</dbReference>
<evidence type="ECO:0000313" key="2">
    <source>
        <dbReference type="EMBL" id="ORA72446.1"/>
    </source>
</evidence>
<dbReference type="STRING" id="53376.BST25_14480"/>
<dbReference type="PANTHER" id="PTHR42849">
    <property type="entry name" value="N-ACETYLNEURAMINATE LYASE"/>
    <property type="match status" value="1"/>
</dbReference>
<reference evidence="2 3" key="1">
    <citation type="submission" date="2017-02" db="EMBL/GenBank/DDBJ databases">
        <title>The new phylogeny of genus Mycobacterium.</title>
        <authorList>
            <person name="Tortoli E."/>
            <person name="Trovato A."/>
            <person name="Cirillo D.M."/>
        </authorList>
    </citation>
    <scope>NUCLEOTIDE SEQUENCE [LARGE SCALE GENOMIC DNA]</scope>
    <source>
        <strain evidence="2 3">DSM 44471</strain>
    </source>
</reference>
<dbReference type="Proteomes" id="UP000192566">
    <property type="component" value="Unassembled WGS sequence"/>
</dbReference>
<evidence type="ECO:0000256" key="1">
    <source>
        <dbReference type="ARBA" id="ARBA00023239"/>
    </source>
</evidence>
<dbReference type="EMBL" id="MVHR01000020">
    <property type="protein sequence ID" value="ORA72446.1"/>
    <property type="molecule type" value="Genomic_DNA"/>
</dbReference>
<proteinExistence type="predicted"/>
<accession>A0A1X0DJ64</accession>
<dbReference type="GO" id="GO:0005829">
    <property type="term" value="C:cytosol"/>
    <property type="evidence" value="ECO:0007669"/>
    <property type="project" value="TreeGrafter"/>
</dbReference>
<dbReference type="GO" id="GO:0019262">
    <property type="term" value="P:N-acetylneuraminate catabolic process"/>
    <property type="evidence" value="ECO:0007669"/>
    <property type="project" value="TreeGrafter"/>
</dbReference>
<name>A0A1X0DJ64_MYCHE</name>
<dbReference type="Gene3D" id="3.20.20.70">
    <property type="entry name" value="Aldolase class I"/>
    <property type="match status" value="1"/>
</dbReference>
<keyword evidence="3" id="KW-1185">Reference proteome</keyword>
<dbReference type="InterPro" id="IPR013785">
    <property type="entry name" value="Aldolase_TIM"/>
</dbReference>
<sequence>MLKESLVVTGVTGKEAKDWASEHLWGNCSSLYTPFRGLDGDEIDYEALRALVRHCLIDLDQDGIWLTGGIAEFWSLTTDELKEVARVAIEEARRIKPGALLQVMSSTDTAKQAVELTLNAQELGADICYILTPYFECSGKPGVLEYIRYVADRTDMPLGFFNSHSTGLVLTPEECVELYHEVPALCGLKNGLLDAQHSLAIHQLAPEMVIWEAADEAGIRLGIPHPGALGSALYLYEKPGALLFREWRELLVQGDFERADSFAAETGLTAMREASRRYQSHPARPGMFTHWGAGFKFGASLLGLPVGDHPARPPQTAFPDDLKPPIRQAYVASGFIES</sequence>
<dbReference type="CDD" id="cd00408">
    <property type="entry name" value="DHDPS-like"/>
    <property type="match status" value="1"/>
</dbReference>
<dbReference type="InterPro" id="IPR002220">
    <property type="entry name" value="DapA-like"/>
</dbReference>
<keyword evidence="1" id="KW-0456">Lyase</keyword>
<gene>
    <name evidence="2" type="ORF">BST25_14480</name>
</gene>
<dbReference type="GO" id="GO:0008747">
    <property type="term" value="F:N-acetylneuraminate lyase activity"/>
    <property type="evidence" value="ECO:0007669"/>
    <property type="project" value="TreeGrafter"/>
</dbReference>
<dbReference type="Pfam" id="PF00701">
    <property type="entry name" value="DHDPS"/>
    <property type="match status" value="1"/>
</dbReference>
<dbReference type="PANTHER" id="PTHR42849:SF1">
    <property type="entry name" value="N-ACETYLNEURAMINATE LYASE"/>
    <property type="match status" value="1"/>
</dbReference>